<dbReference type="Proteomes" id="UP000765509">
    <property type="component" value="Unassembled WGS sequence"/>
</dbReference>
<keyword evidence="3" id="KW-1185">Reference proteome</keyword>
<gene>
    <name evidence="2" type="ORF">O181_098766</name>
</gene>
<evidence type="ECO:0000256" key="1">
    <source>
        <dbReference type="SAM" id="MobiDB-lite"/>
    </source>
</evidence>
<name>A0A9Q3JC26_9BASI</name>
<protein>
    <submittedName>
        <fullName evidence="2">Uncharacterized protein</fullName>
    </submittedName>
</protein>
<reference evidence="2" key="1">
    <citation type="submission" date="2021-03" db="EMBL/GenBank/DDBJ databases">
        <title>Draft genome sequence of rust myrtle Austropuccinia psidii MF-1, a brazilian biotype.</title>
        <authorList>
            <person name="Quecine M.C."/>
            <person name="Pachon D.M.R."/>
            <person name="Bonatelli M.L."/>
            <person name="Correr F.H."/>
            <person name="Franceschini L.M."/>
            <person name="Leite T.F."/>
            <person name="Margarido G.R.A."/>
            <person name="Almeida C.A."/>
            <person name="Ferrarezi J.A."/>
            <person name="Labate C.A."/>
        </authorList>
    </citation>
    <scope>NUCLEOTIDE SEQUENCE</scope>
    <source>
        <strain evidence="2">MF-1</strain>
    </source>
</reference>
<evidence type="ECO:0000313" key="2">
    <source>
        <dbReference type="EMBL" id="MBW0559051.1"/>
    </source>
</evidence>
<organism evidence="2 3">
    <name type="scientific">Austropuccinia psidii MF-1</name>
    <dbReference type="NCBI Taxonomy" id="1389203"/>
    <lineage>
        <taxon>Eukaryota</taxon>
        <taxon>Fungi</taxon>
        <taxon>Dikarya</taxon>
        <taxon>Basidiomycota</taxon>
        <taxon>Pucciniomycotina</taxon>
        <taxon>Pucciniomycetes</taxon>
        <taxon>Pucciniales</taxon>
        <taxon>Sphaerophragmiaceae</taxon>
        <taxon>Austropuccinia</taxon>
    </lineage>
</organism>
<accession>A0A9Q3JC26</accession>
<dbReference type="AlphaFoldDB" id="A0A9Q3JC26"/>
<dbReference type="EMBL" id="AVOT02067575">
    <property type="protein sequence ID" value="MBW0559051.1"/>
    <property type="molecule type" value="Genomic_DNA"/>
</dbReference>
<sequence>MSPSNNKLSPSLAFPYQLSDHLTVGTQPNDQMIFNELNVPNISLIHNDLKPVGTQPHNQNYLTEENSLNHNHPNTRQQRRMLSYMNQTAGQLGLYNPNFSIITLDKKKN</sequence>
<comment type="caution">
    <text evidence="2">The sequence shown here is derived from an EMBL/GenBank/DDBJ whole genome shotgun (WGS) entry which is preliminary data.</text>
</comment>
<feature type="region of interest" description="Disordered" evidence="1">
    <location>
        <begin position="48"/>
        <end position="74"/>
    </location>
</feature>
<evidence type="ECO:0000313" key="3">
    <source>
        <dbReference type="Proteomes" id="UP000765509"/>
    </source>
</evidence>
<proteinExistence type="predicted"/>
<feature type="compositionally biased region" description="Polar residues" evidence="1">
    <location>
        <begin position="55"/>
        <end position="74"/>
    </location>
</feature>